<comment type="catalytic activity">
    <reaction evidence="15">
        <text>L-aspartate 4-semialdehyde + phosphate + NADP(+) = 4-phospho-L-aspartate + NADPH + H(+)</text>
        <dbReference type="Rhea" id="RHEA:24284"/>
        <dbReference type="ChEBI" id="CHEBI:15378"/>
        <dbReference type="ChEBI" id="CHEBI:43474"/>
        <dbReference type="ChEBI" id="CHEBI:57535"/>
        <dbReference type="ChEBI" id="CHEBI:57783"/>
        <dbReference type="ChEBI" id="CHEBI:58349"/>
        <dbReference type="ChEBI" id="CHEBI:537519"/>
        <dbReference type="EC" id="1.2.1.11"/>
    </reaction>
</comment>
<dbReference type="UniPathway" id="UPA00034">
    <property type="reaction ID" value="UER00016"/>
</dbReference>
<feature type="domain" description="Semialdehyde dehydrogenase NAD-binding" evidence="18">
    <location>
        <begin position="4"/>
        <end position="124"/>
    </location>
</feature>
<evidence type="ECO:0000313" key="20">
    <source>
        <dbReference type="Proteomes" id="UP000243633"/>
    </source>
</evidence>
<evidence type="ECO:0000256" key="4">
    <source>
        <dbReference type="ARBA" id="ARBA00005097"/>
    </source>
</evidence>
<dbReference type="SUPFAM" id="SSF51735">
    <property type="entry name" value="NAD(P)-binding Rossmann-fold domains"/>
    <property type="match status" value="1"/>
</dbReference>
<dbReference type="PROSITE" id="PS01103">
    <property type="entry name" value="ASD"/>
    <property type="match status" value="1"/>
</dbReference>
<accession>A0A160SYD7</accession>
<comment type="pathway">
    <text evidence="3">Amino-acid biosynthesis; L-lysine biosynthesis via DAP pathway; (S)-tetrahydrodipicolinate from L-aspartate: step 2/4.</text>
</comment>
<dbReference type="UniPathway" id="UPA00050">
    <property type="reaction ID" value="UER00463"/>
</dbReference>
<comment type="pathway">
    <text evidence="4">Amino-acid biosynthesis; L-threonine biosynthesis; L-threonine from L-aspartate: step 2/5.</text>
</comment>
<keyword evidence="10" id="KW-0521">NADP</keyword>
<protein>
    <recommendedName>
        <fullName evidence="7 16">Aspartate-semialdehyde dehydrogenase</fullName>
        <ecNumber evidence="7 16">1.2.1.11</ecNumber>
    </recommendedName>
</protein>
<dbReference type="AlphaFoldDB" id="A0A160SYD7"/>
<feature type="active site" description="Proton acceptor" evidence="17">
    <location>
        <position position="273"/>
    </location>
</feature>
<evidence type="ECO:0000256" key="11">
    <source>
        <dbReference type="ARBA" id="ARBA00022915"/>
    </source>
</evidence>
<dbReference type="InterPro" id="IPR012280">
    <property type="entry name" value="Semialdhyde_DH_dimer_dom"/>
</dbReference>
<dbReference type="GO" id="GO:0009086">
    <property type="term" value="P:methionine biosynthetic process"/>
    <property type="evidence" value="ECO:0007669"/>
    <property type="project" value="UniProtKB-KW"/>
</dbReference>
<reference evidence="20" key="1">
    <citation type="submission" date="2015-10" db="EMBL/GenBank/DDBJ databases">
        <authorList>
            <person name="Manzano-Marin A."/>
            <person name="Manzano-Marin A."/>
        </authorList>
    </citation>
    <scope>NUCLEOTIDE SEQUENCE [LARGE SCALE GENOMIC DNA]</scope>
    <source>
        <strain evidence="20">BTs</strain>
    </source>
</reference>
<evidence type="ECO:0000256" key="7">
    <source>
        <dbReference type="ARBA" id="ARBA00013120"/>
    </source>
</evidence>
<dbReference type="SUPFAM" id="SSF55347">
    <property type="entry name" value="Glyceraldehyde-3-phosphate dehydrogenase-like, C-terminal domain"/>
    <property type="match status" value="1"/>
</dbReference>
<dbReference type="PIRSF" id="PIRSF000148">
    <property type="entry name" value="ASA_dh"/>
    <property type="match status" value="1"/>
</dbReference>
<evidence type="ECO:0000256" key="2">
    <source>
        <dbReference type="ARBA" id="ARBA00005021"/>
    </source>
</evidence>
<evidence type="ECO:0000259" key="18">
    <source>
        <dbReference type="SMART" id="SM00859"/>
    </source>
</evidence>
<dbReference type="PANTHER" id="PTHR46278:SF4">
    <property type="entry name" value="ASPARTATE-SEMIALDEHYDE DEHYDROGENASE"/>
    <property type="match status" value="1"/>
</dbReference>
<comment type="subunit">
    <text evidence="6">Homodimer.</text>
</comment>
<gene>
    <name evidence="19" type="primary">asd</name>
    <name evidence="19" type="ORF">BTSPAZIEG_0299</name>
</gene>
<keyword evidence="12 19" id="KW-0560">Oxidoreductase</keyword>
<dbReference type="NCBIfam" id="NF005144">
    <property type="entry name" value="PRK06598.1"/>
    <property type="match status" value="1"/>
</dbReference>
<evidence type="ECO:0000256" key="9">
    <source>
        <dbReference type="ARBA" id="ARBA00022697"/>
    </source>
</evidence>
<dbReference type="Gene3D" id="3.30.360.10">
    <property type="entry name" value="Dihydrodipicolinate Reductase, domain 2"/>
    <property type="match status" value="1"/>
</dbReference>
<dbReference type="InterPro" id="IPR036291">
    <property type="entry name" value="NAD(P)-bd_dom_sf"/>
</dbReference>
<dbReference type="UniPathway" id="UPA00051">
    <property type="reaction ID" value="UER00464"/>
</dbReference>
<dbReference type="InterPro" id="IPR000319">
    <property type="entry name" value="Asp-semialdehyde_DH_CS"/>
</dbReference>
<keyword evidence="9" id="KW-0791">Threonine biosynthesis</keyword>
<evidence type="ECO:0000256" key="10">
    <source>
        <dbReference type="ARBA" id="ARBA00022857"/>
    </source>
</evidence>
<evidence type="ECO:0000256" key="5">
    <source>
        <dbReference type="ARBA" id="ARBA00010584"/>
    </source>
</evidence>
<dbReference type="NCBIfam" id="TIGR01745">
    <property type="entry name" value="asd_gamma"/>
    <property type="match status" value="1"/>
</dbReference>
<organism evidence="19 20">
    <name type="scientific">Buchnera aphidicola subsp. Tuberolachnus salignus</name>
    <dbReference type="NCBI Taxonomy" id="98804"/>
    <lineage>
        <taxon>Bacteria</taxon>
        <taxon>Pseudomonadati</taxon>
        <taxon>Pseudomonadota</taxon>
        <taxon>Gammaproteobacteria</taxon>
        <taxon>Enterobacterales</taxon>
        <taxon>Erwiniaceae</taxon>
        <taxon>Buchnera</taxon>
    </lineage>
</organism>
<comment type="function">
    <text evidence="1">Catalyzes the NADPH-dependent formation of L-aspartate-semialdehyde (L-ASA) by the reductive dephosphorylation of L-aspartyl-4-phosphate.</text>
</comment>
<evidence type="ECO:0000256" key="17">
    <source>
        <dbReference type="PIRSR" id="PIRSR000148-1"/>
    </source>
</evidence>
<dbReference type="STRING" id="98804.BTSPAZIEG_0299"/>
<dbReference type="GO" id="GO:0009097">
    <property type="term" value="P:isoleucine biosynthetic process"/>
    <property type="evidence" value="ECO:0007669"/>
    <property type="project" value="InterPro"/>
</dbReference>
<feature type="active site" description="Acyl-thioester intermediate" evidence="17">
    <location>
        <position position="137"/>
    </location>
</feature>
<dbReference type="Proteomes" id="UP000243633">
    <property type="component" value="Chromosome 1"/>
</dbReference>
<dbReference type="InterPro" id="IPR000534">
    <property type="entry name" value="Semialdehyde_DH_NAD-bd"/>
</dbReference>
<dbReference type="PATRIC" id="fig|98804.3.peg.282"/>
<dbReference type="Pfam" id="PF02774">
    <property type="entry name" value="Semialdhyde_dhC"/>
    <property type="match status" value="1"/>
</dbReference>
<dbReference type="InterPro" id="IPR011534">
    <property type="entry name" value="Asp_ADH_gamma-type"/>
</dbReference>
<dbReference type="EMBL" id="LN890285">
    <property type="protein sequence ID" value="CUR53264.1"/>
    <property type="molecule type" value="Genomic_DNA"/>
</dbReference>
<dbReference type="GO" id="GO:0019877">
    <property type="term" value="P:diaminopimelate biosynthetic process"/>
    <property type="evidence" value="ECO:0007669"/>
    <property type="project" value="UniProtKB-KW"/>
</dbReference>
<keyword evidence="14" id="KW-0486">Methionine biosynthesis</keyword>
<evidence type="ECO:0000256" key="16">
    <source>
        <dbReference type="NCBIfam" id="TIGR01745"/>
    </source>
</evidence>
<dbReference type="OrthoDB" id="9022717at2"/>
<evidence type="ECO:0000256" key="1">
    <source>
        <dbReference type="ARBA" id="ARBA00002492"/>
    </source>
</evidence>
<name>A0A160SYD7_BUCTT</name>
<evidence type="ECO:0000256" key="15">
    <source>
        <dbReference type="ARBA" id="ARBA00047891"/>
    </source>
</evidence>
<dbReference type="Gene3D" id="3.40.50.720">
    <property type="entry name" value="NAD(P)-binding Rossmann-like Domain"/>
    <property type="match status" value="1"/>
</dbReference>
<keyword evidence="13" id="KW-0457">Lysine biosynthesis</keyword>
<dbReference type="SMART" id="SM00859">
    <property type="entry name" value="Semialdhyde_dh"/>
    <property type="match status" value="1"/>
</dbReference>
<proteinExistence type="inferred from homology"/>
<dbReference type="RefSeq" id="WP_075472770.1">
    <property type="nucleotide sequence ID" value="NZ_CP135003.1"/>
</dbReference>
<comment type="similarity">
    <text evidence="5">Belongs to the aspartate-semialdehyde dehydrogenase family.</text>
</comment>
<evidence type="ECO:0000256" key="13">
    <source>
        <dbReference type="ARBA" id="ARBA00023154"/>
    </source>
</evidence>
<dbReference type="GO" id="GO:0004073">
    <property type="term" value="F:aspartate-semialdehyde dehydrogenase activity"/>
    <property type="evidence" value="ECO:0007669"/>
    <property type="project" value="UniProtKB-UniRule"/>
</dbReference>
<keyword evidence="20" id="KW-1185">Reference proteome</keyword>
<dbReference type="EC" id="1.2.1.11" evidence="7 16"/>
<dbReference type="GO" id="GO:0051287">
    <property type="term" value="F:NAD binding"/>
    <property type="evidence" value="ECO:0007669"/>
    <property type="project" value="InterPro"/>
</dbReference>
<dbReference type="GO" id="GO:0046983">
    <property type="term" value="F:protein dimerization activity"/>
    <property type="evidence" value="ECO:0007669"/>
    <property type="project" value="InterPro"/>
</dbReference>
<keyword evidence="8" id="KW-0028">Amino-acid biosynthesis</keyword>
<dbReference type="GO" id="GO:0009088">
    <property type="term" value="P:threonine biosynthetic process"/>
    <property type="evidence" value="ECO:0007669"/>
    <property type="project" value="UniProtKB-UniPathway"/>
</dbReference>
<evidence type="ECO:0000256" key="14">
    <source>
        <dbReference type="ARBA" id="ARBA00023167"/>
    </source>
</evidence>
<evidence type="ECO:0000256" key="6">
    <source>
        <dbReference type="ARBA" id="ARBA00011738"/>
    </source>
</evidence>
<evidence type="ECO:0000256" key="8">
    <source>
        <dbReference type="ARBA" id="ARBA00022605"/>
    </source>
</evidence>
<comment type="pathway">
    <text evidence="2">Amino-acid biosynthesis; L-methionine biosynthesis via de novo pathway; L-homoserine from L-aspartate: step 2/3.</text>
</comment>
<evidence type="ECO:0000313" key="19">
    <source>
        <dbReference type="EMBL" id="CUR53264.1"/>
    </source>
</evidence>
<sequence length="368" mass="41893">MKYKVGFIGWRGMVGSVLLNRMKEENDFEKIDPFFFTTSQIGKKGPYLKNGKISILYDAYDIDFLKELHIIITCQGAEYTKCVYKKLKKINWQGFWIDSSSLLRTDSNSIIILDPINYDSIVKGLNQGIKTFVGGNCTVSLMLLALGGLFQHNLIEWISVSTYQAISGAGSQQLKELLLQMEYFVNIFQKQKNKSILELESLISKACNNKNFPKNFLKFPLVNNLLPWIDSIQKNGQSKEEWKGMFETNKILNSVQNIPIDGTCVRISSLRCHSQSFTIKLKKDISINNIKLLIKHNNPWVRIISNTPQETMNFLNPISVSGTLNIPIGRIRKLNFGSLYCSAFTVGDQLLWGASEPLRRMLNILISL</sequence>
<dbReference type="CDD" id="cd02314">
    <property type="entry name" value="VcASADH1_like_N"/>
    <property type="match status" value="1"/>
</dbReference>
<dbReference type="GO" id="GO:0009089">
    <property type="term" value="P:lysine biosynthetic process via diaminopimelate"/>
    <property type="evidence" value="ECO:0007669"/>
    <property type="project" value="UniProtKB-UniRule"/>
</dbReference>
<dbReference type="Pfam" id="PF01118">
    <property type="entry name" value="Semialdhyde_dh"/>
    <property type="match status" value="1"/>
</dbReference>
<evidence type="ECO:0000256" key="12">
    <source>
        <dbReference type="ARBA" id="ARBA00023002"/>
    </source>
</evidence>
<dbReference type="PANTHER" id="PTHR46278">
    <property type="entry name" value="DEHYDROGENASE, PUTATIVE-RELATED"/>
    <property type="match status" value="1"/>
</dbReference>
<dbReference type="GO" id="GO:0050661">
    <property type="term" value="F:NADP binding"/>
    <property type="evidence" value="ECO:0007669"/>
    <property type="project" value="InterPro"/>
</dbReference>
<keyword evidence="11" id="KW-0220">Diaminopimelate biosynthesis</keyword>
<evidence type="ECO:0000256" key="3">
    <source>
        <dbReference type="ARBA" id="ARBA00005076"/>
    </source>
</evidence>